<protein>
    <submittedName>
        <fullName evidence="2">Uncharacterized protein</fullName>
    </submittedName>
</protein>
<dbReference type="AlphaFoldDB" id="A0A1F8F595"/>
<organism evidence="2 3">
    <name type="scientific">Candidatus Yanofskybacteria bacterium RIFCSPHIGHO2_02_FULL_38_22b</name>
    <dbReference type="NCBI Taxonomy" id="1802673"/>
    <lineage>
        <taxon>Bacteria</taxon>
        <taxon>Candidatus Yanofskyibacteriota</taxon>
    </lineage>
</organism>
<comment type="caution">
    <text evidence="2">The sequence shown here is derived from an EMBL/GenBank/DDBJ whole genome shotgun (WGS) entry which is preliminary data.</text>
</comment>
<dbReference type="EMBL" id="MGJN01000007">
    <property type="protein sequence ID" value="OGN07416.1"/>
    <property type="molecule type" value="Genomic_DNA"/>
</dbReference>
<evidence type="ECO:0000256" key="1">
    <source>
        <dbReference type="SAM" id="MobiDB-lite"/>
    </source>
</evidence>
<feature type="region of interest" description="Disordered" evidence="1">
    <location>
        <begin position="85"/>
        <end position="113"/>
    </location>
</feature>
<dbReference type="Proteomes" id="UP000176834">
    <property type="component" value="Unassembled WGS sequence"/>
</dbReference>
<proteinExistence type="predicted"/>
<reference evidence="2 3" key="1">
    <citation type="journal article" date="2016" name="Nat. Commun.">
        <title>Thousands of microbial genomes shed light on interconnected biogeochemical processes in an aquifer system.</title>
        <authorList>
            <person name="Anantharaman K."/>
            <person name="Brown C.T."/>
            <person name="Hug L.A."/>
            <person name="Sharon I."/>
            <person name="Castelle C.J."/>
            <person name="Probst A.J."/>
            <person name="Thomas B.C."/>
            <person name="Singh A."/>
            <person name="Wilkins M.J."/>
            <person name="Karaoz U."/>
            <person name="Brodie E.L."/>
            <person name="Williams K.H."/>
            <person name="Hubbard S.S."/>
            <person name="Banfield J.F."/>
        </authorList>
    </citation>
    <scope>NUCLEOTIDE SEQUENCE [LARGE SCALE GENOMIC DNA]</scope>
</reference>
<sequence length="285" mass="32841">MTPINQRESDRVYEFIQQNTLQNVLSKPVVSLADFLLREFGWPTSAGKKRSKLIIDNLERYGKITCQIDKRGSIKSVTFIPQTTAKVEPKADERELAQPPNIKADKPKPTHPKRIRQIIKRGVARTRREAEEKGERNERRFHVLVDELLELLTRDFSSIVLGATNFRSGRHNPRKNKIDIQDHNGEDVTPKLTVRQSDGRIFEGRLIYNSKSSYPAVREFNHRIIYHPGQEGALLKKAIRVTPKRSDLEIISEVVDDMIWVKLLPAEIKESVLSHFSEFENQISA</sequence>
<name>A0A1F8F595_9BACT</name>
<accession>A0A1F8F595</accession>
<gene>
    <name evidence="2" type="ORF">A3B86_01555</name>
</gene>
<evidence type="ECO:0000313" key="3">
    <source>
        <dbReference type="Proteomes" id="UP000176834"/>
    </source>
</evidence>
<evidence type="ECO:0000313" key="2">
    <source>
        <dbReference type="EMBL" id="OGN07416.1"/>
    </source>
</evidence>
<feature type="compositionally biased region" description="Basic and acidic residues" evidence="1">
    <location>
        <begin position="87"/>
        <end position="96"/>
    </location>
</feature>